<dbReference type="Gene3D" id="3.30.450.150">
    <property type="entry name" value="Haem-degrading domain"/>
    <property type="match status" value="1"/>
</dbReference>
<name>A0A4Q8D0A0_9GAMM</name>
<dbReference type="OrthoDB" id="9815788at2"/>
<keyword evidence="2" id="KW-1185">Reference proteome</keyword>
<dbReference type="InterPro" id="IPR038084">
    <property type="entry name" value="PduO/GlcC-like_sf"/>
</dbReference>
<protein>
    <submittedName>
        <fullName evidence="1">Uncharacterized protein GlcG (DUF336 family)</fullName>
    </submittedName>
</protein>
<proteinExistence type="predicted"/>
<dbReference type="RefSeq" id="WP_130502972.1">
    <property type="nucleotide sequence ID" value="NZ_SHLI01000001.1"/>
</dbReference>
<dbReference type="AlphaFoldDB" id="A0A4Q8D0A0"/>
<reference evidence="1 2" key="1">
    <citation type="submission" date="2019-02" db="EMBL/GenBank/DDBJ databases">
        <title>Genomic Encyclopedia of Type Strains, Phase IV (KMG-IV): sequencing the most valuable type-strain genomes for metagenomic binning, comparative biology and taxonomic classification.</title>
        <authorList>
            <person name="Goeker M."/>
        </authorList>
    </citation>
    <scope>NUCLEOTIDE SEQUENCE [LARGE SCALE GENOMIC DNA]</scope>
    <source>
        <strain evidence="1 2">DSM 21056</strain>
    </source>
</reference>
<evidence type="ECO:0000313" key="1">
    <source>
        <dbReference type="EMBL" id="RZU98682.1"/>
    </source>
</evidence>
<organism evidence="1 2">
    <name type="scientific">Spiribacter vilamensis</name>
    <dbReference type="NCBI Taxonomy" id="531306"/>
    <lineage>
        <taxon>Bacteria</taxon>
        <taxon>Pseudomonadati</taxon>
        <taxon>Pseudomonadota</taxon>
        <taxon>Gammaproteobacteria</taxon>
        <taxon>Chromatiales</taxon>
        <taxon>Ectothiorhodospiraceae</taxon>
        <taxon>Spiribacter</taxon>
    </lineage>
</organism>
<dbReference type="EMBL" id="SHLI01000001">
    <property type="protein sequence ID" value="RZU98682.1"/>
    <property type="molecule type" value="Genomic_DNA"/>
</dbReference>
<dbReference type="PANTHER" id="PTHR34309:SF10">
    <property type="entry name" value="SLR1406 PROTEIN"/>
    <property type="match status" value="1"/>
</dbReference>
<sequence length="155" mass="15529">MATEVFRRTTHLPLKQARQIISAALAEARRQELEPLTVVVLDDGGHLVSADSEDGSGVLRLQIAQGKAGAALGFGVSSSTVGERTQGRDAFVTGVAAASEGRFVPVPGGVLVLDGKREIIGAVGASGDSPGNDQACVLAGIDAAGLGIGLDAAEG</sequence>
<gene>
    <name evidence="1" type="ORF">EV698_0941</name>
</gene>
<accession>A0A4Q8D0A0</accession>
<dbReference type="PANTHER" id="PTHR34309">
    <property type="entry name" value="SLR1406 PROTEIN"/>
    <property type="match status" value="1"/>
</dbReference>
<dbReference type="Proteomes" id="UP000292298">
    <property type="component" value="Unassembled WGS sequence"/>
</dbReference>
<dbReference type="InterPro" id="IPR052517">
    <property type="entry name" value="GlcG_carb_metab_protein"/>
</dbReference>
<dbReference type="SUPFAM" id="SSF143744">
    <property type="entry name" value="GlcG-like"/>
    <property type="match status" value="1"/>
</dbReference>
<dbReference type="Pfam" id="PF03928">
    <property type="entry name" value="HbpS-like"/>
    <property type="match status" value="1"/>
</dbReference>
<evidence type="ECO:0000313" key="2">
    <source>
        <dbReference type="Proteomes" id="UP000292298"/>
    </source>
</evidence>
<comment type="caution">
    <text evidence="1">The sequence shown here is derived from an EMBL/GenBank/DDBJ whole genome shotgun (WGS) entry which is preliminary data.</text>
</comment>
<dbReference type="InterPro" id="IPR005624">
    <property type="entry name" value="PduO/GlcC-like"/>
</dbReference>